<reference evidence="1" key="1">
    <citation type="journal article" date="2021" name="Proc. Natl. Acad. Sci. U.S.A.">
        <title>A Catalog of Tens of Thousands of Viruses from Human Metagenomes Reveals Hidden Associations with Chronic Diseases.</title>
        <authorList>
            <person name="Tisza M.J."/>
            <person name="Buck C.B."/>
        </authorList>
    </citation>
    <scope>NUCLEOTIDE SEQUENCE</scope>
    <source>
        <strain evidence="1">CtLNL10</strain>
    </source>
</reference>
<proteinExistence type="predicted"/>
<dbReference type="EMBL" id="BK015570">
    <property type="protein sequence ID" value="DAE13808.1"/>
    <property type="molecule type" value="Genomic_DNA"/>
</dbReference>
<accession>A0A8S5Q473</accession>
<name>A0A8S5Q473_9CAUD</name>
<evidence type="ECO:0000313" key="1">
    <source>
        <dbReference type="EMBL" id="DAE13808.1"/>
    </source>
</evidence>
<organism evidence="1">
    <name type="scientific">Siphoviridae sp. ctLNL10</name>
    <dbReference type="NCBI Taxonomy" id="2825453"/>
    <lineage>
        <taxon>Viruses</taxon>
        <taxon>Duplodnaviria</taxon>
        <taxon>Heunggongvirae</taxon>
        <taxon>Uroviricota</taxon>
        <taxon>Caudoviricetes</taxon>
    </lineage>
</organism>
<sequence>MGIAKNFFENLFGKLNIDRYDGNVRIRVNFTRMGRRMDIAQDALDAQVWDDVKKYMPYDSYNLIRQTDTMNAIVRGEVYTYDPNVEYGHYQYEGVQYIDPKYGVAGFYDEKNDKFFSRKGVTKEKSEQPLIYSNPNAEAHWDEKAYNLHHKDWVRVVKRALRR</sequence>
<protein>
    <submittedName>
        <fullName evidence="1">Minor capsid protein</fullName>
    </submittedName>
</protein>